<keyword evidence="3 6" id="KW-0238">DNA-binding</keyword>
<name>A0ABS2L135_9MICO</name>
<dbReference type="InterPro" id="IPR005119">
    <property type="entry name" value="LysR_subst-bd"/>
</dbReference>
<evidence type="ECO:0000256" key="1">
    <source>
        <dbReference type="ARBA" id="ARBA00009437"/>
    </source>
</evidence>
<evidence type="ECO:0000256" key="2">
    <source>
        <dbReference type="ARBA" id="ARBA00023015"/>
    </source>
</evidence>
<evidence type="ECO:0000313" key="7">
    <source>
        <dbReference type="Proteomes" id="UP000776164"/>
    </source>
</evidence>
<dbReference type="PANTHER" id="PTHR30346">
    <property type="entry name" value="TRANSCRIPTIONAL DUAL REGULATOR HCAR-RELATED"/>
    <property type="match status" value="1"/>
</dbReference>
<dbReference type="SUPFAM" id="SSF53850">
    <property type="entry name" value="Periplasmic binding protein-like II"/>
    <property type="match status" value="1"/>
</dbReference>
<dbReference type="RefSeq" id="WP_205106380.1">
    <property type="nucleotide sequence ID" value="NZ_BAAAHT010000018.1"/>
</dbReference>
<dbReference type="Gene3D" id="3.40.190.10">
    <property type="entry name" value="Periplasmic binding protein-like II"/>
    <property type="match status" value="2"/>
</dbReference>
<dbReference type="PANTHER" id="PTHR30346:SF0">
    <property type="entry name" value="HCA OPERON TRANSCRIPTIONAL ACTIVATOR HCAR"/>
    <property type="match status" value="1"/>
</dbReference>
<dbReference type="Proteomes" id="UP000776164">
    <property type="component" value="Unassembled WGS sequence"/>
</dbReference>
<accession>A0ABS2L135</accession>
<evidence type="ECO:0000256" key="3">
    <source>
        <dbReference type="ARBA" id="ARBA00023125"/>
    </source>
</evidence>
<dbReference type="EMBL" id="JAFBBU010000001">
    <property type="protein sequence ID" value="MBM7470661.1"/>
    <property type="molecule type" value="Genomic_DNA"/>
</dbReference>
<gene>
    <name evidence="6" type="ORF">JOE66_000295</name>
</gene>
<sequence>MEVPIHVIKYFCTLADELHFGKAAASLGIATPSLSQQVSKLEASLGTKLFERNSRQVSLTSAGLELLPLARRVRDDHDHLLAWADRQQRNVDGRLLRIGMVAAGAGPLTTRILAAAVDKLPAMRIEMRRIGFFDTSNELLEGRVDVVFAPAPMHMDDRILAEPLWREPRVLVVPDGHRLAARESIGIMECAEDVFVSASGGAPDIIDWWLADPRPDGSHPLRGPVADDFEGLIELVAARVGVNIASFGASQQFRRDGVSFVRITDIEPATILLCCLKRQVNPEVAAFMALGAELARAFASSRIADNSY</sequence>
<dbReference type="InterPro" id="IPR000847">
    <property type="entry name" value="LysR_HTH_N"/>
</dbReference>
<dbReference type="SUPFAM" id="SSF46785">
    <property type="entry name" value="Winged helix' DNA-binding domain"/>
    <property type="match status" value="1"/>
</dbReference>
<proteinExistence type="inferred from homology"/>
<dbReference type="CDD" id="cd08414">
    <property type="entry name" value="PBP2_LTTR_aromatics_like"/>
    <property type="match status" value="1"/>
</dbReference>
<dbReference type="PROSITE" id="PS50931">
    <property type="entry name" value="HTH_LYSR"/>
    <property type="match status" value="1"/>
</dbReference>
<organism evidence="6 7">
    <name type="scientific">Subtercola frigoramans</name>
    <dbReference type="NCBI Taxonomy" id="120298"/>
    <lineage>
        <taxon>Bacteria</taxon>
        <taxon>Bacillati</taxon>
        <taxon>Actinomycetota</taxon>
        <taxon>Actinomycetes</taxon>
        <taxon>Micrococcales</taxon>
        <taxon>Microbacteriaceae</taxon>
        <taxon>Subtercola</taxon>
    </lineage>
</organism>
<evidence type="ECO:0000256" key="4">
    <source>
        <dbReference type="ARBA" id="ARBA00023163"/>
    </source>
</evidence>
<comment type="similarity">
    <text evidence="1">Belongs to the LysR transcriptional regulatory family.</text>
</comment>
<keyword evidence="4" id="KW-0804">Transcription</keyword>
<dbReference type="InterPro" id="IPR036388">
    <property type="entry name" value="WH-like_DNA-bd_sf"/>
</dbReference>
<keyword evidence="7" id="KW-1185">Reference proteome</keyword>
<reference evidence="6 7" key="1">
    <citation type="submission" date="2021-01" db="EMBL/GenBank/DDBJ databases">
        <title>Sequencing the genomes of 1000 actinobacteria strains.</title>
        <authorList>
            <person name="Klenk H.-P."/>
        </authorList>
    </citation>
    <scope>NUCLEOTIDE SEQUENCE [LARGE SCALE GENOMIC DNA]</scope>
    <source>
        <strain evidence="6 7">DSM 13057</strain>
    </source>
</reference>
<comment type="caution">
    <text evidence="6">The sequence shown here is derived from an EMBL/GenBank/DDBJ whole genome shotgun (WGS) entry which is preliminary data.</text>
</comment>
<evidence type="ECO:0000259" key="5">
    <source>
        <dbReference type="PROSITE" id="PS50931"/>
    </source>
</evidence>
<dbReference type="PRINTS" id="PR00039">
    <property type="entry name" value="HTHLYSR"/>
</dbReference>
<dbReference type="Pfam" id="PF00126">
    <property type="entry name" value="HTH_1"/>
    <property type="match status" value="1"/>
</dbReference>
<protein>
    <submittedName>
        <fullName evidence="6">DNA-binding transcriptional LysR family regulator</fullName>
    </submittedName>
</protein>
<dbReference type="Pfam" id="PF03466">
    <property type="entry name" value="LysR_substrate"/>
    <property type="match status" value="1"/>
</dbReference>
<dbReference type="InterPro" id="IPR036390">
    <property type="entry name" value="WH_DNA-bd_sf"/>
</dbReference>
<keyword evidence="2" id="KW-0805">Transcription regulation</keyword>
<feature type="domain" description="HTH lysR-type" evidence="5">
    <location>
        <begin position="3"/>
        <end position="60"/>
    </location>
</feature>
<evidence type="ECO:0000313" key="6">
    <source>
        <dbReference type="EMBL" id="MBM7470661.1"/>
    </source>
</evidence>
<dbReference type="GO" id="GO:0003677">
    <property type="term" value="F:DNA binding"/>
    <property type="evidence" value="ECO:0007669"/>
    <property type="project" value="UniProtKB-KW"/>
</dbReference>
<dbReference type="Gene3D" id="1.10.10.10">
    <property type="entry name" value="Winged helix-like DNA-binding domain superfamily/Winged helix DNA-binding domain"/>
    <property type="match status" value="1"/>
</dbReference>